<name>J3M5F4_ORYBR</name>
<organism evidence="1">
    <name type="scientific">Oryza brachyantha</name>
    <name type="common">malo sina</name>
    <dbReference type="NCBI Taxonomy" id="4533"/>
    <lineage>
        <taxon>Eukaryota</taxon>
        <taxon>Viridiplantae</taxon>
        <taxon>Streptophyta</taxon>
        <taxon>Embryophyta</taxon>
        <taxon>Tracheophyta</taxon>
        <taxon>Spermatophyta</taxon>
        <taxon>Magnoliopsida</taxon>
        <taxon>Liliopsida</taxon>
        <taxon>Poales</taxon>
        <taxon>Poaceae</taxon>
        <taxon>BOP clade</taxon>
        <taxon>Oryzoideae</taxon>
        <taxon>Oryzeae</taxon>
        <taxon>Oryzinae</taxon>
        <taxon>Oryza</taxon>
    </lineage>
</organism>
<sequence>MRSRTTDDTHRGVRVQAHAYTMWCRCAGTADVKTARQKVVGIEKREKVIDMIGTMCVCAPS</sequence>
<protein>
    <submittedName>
        <fullName evidence="1">Uncharacterized protein</fullName>
    </submittedName>
</protein>
<keyword evidence="2" id="KW-1185">Reference proteome</keyword>
<proteinExistence type="predicted"/>
<dbReference type="Gramene" id="OB05G18280.1">
    <property type="protein sequence ID" value="OB05G18280.1"/>
    <property type="gene ID" value="OB05G18280"/>
</dbReference>
<dbReference type="AlphaFoldDB" id="J3M5F4"/>
<evidence type="ECO:0000313" key="1">
    <source>
        <dbReference type="EnsemblPlants" id="OB05G18280.1"/>
    </source>
</evidence>
<accession>J3M5F4</accession>
<reference evidence="1" key="2">
    <citation type="submission" date="2013-04" db="UniProtKB">
        <authorList>
            <consortium name="EnsemblPlants"/>
        </authorList>
    </citation>
    <scope>IDENTIFICATION</scope>
</reference>
<reference evidence="1" key="1">
    <citation type="journal article" date="2013" name="Nat. Commun.">
        <title>Whole-genome sequencing of Oryza brachyantha reveals mechanisms underlying Oryza genome evolution.</title>
        <authorList>
            <person name="Chen J."/>
            <person name="Huang Q."/>
            <person name="Gao D."/>
            <person name="Wang J."/>
            <person name="Lang Y."/>
            <person name="Liu T."/>
            <person name="Li B."/>
            <person name="Bai Z."/>
            <person name="Luis Goicoechea J."/>
            <person name="Liang C."/>
            <person name="Chen C."/>
            <person name="Zhang W."/>
            <person name="Sun S."/>
            <person name="Liao Y."/>
            <person name="Zhang X."/>
            <person name="Yang L."/>
            <person name="Song C."/>
            <person name="Wang M."/>
            <person name="Shi J."/>
            <person name="Liu G."/>
            <person name="Liu J."/>
            <person name="Zhou H."/>
            <person name="Zhou W."/>
            <person name="Yu Q."/>
            <person name="An N."/>
            <person name="Chen Y."/>
            <person name="Cai Q."/>
            <person name="Wang B."/>
            <person name="Liu B."/>
            <person name="Min J."/>
            <person name="Huang Y."/>
            <person name="Wu H."/>
            <person name="Li Z."/>
            <person name="Zhang Y."/>
            <person name="Yin Y."/>
            <person name="Song W."/>
            <person name="Jiang J."/>
            <person name="Jackson S.A."/>
            <person name="Wing R.A."/>
            <person name="Wang J."/>
            <person name="Chen M."/>
        </authorList>
    </citation>
    <scope>NUCLEOTIDE SEQUENCE [LARGE SCALE GENOMIC DNA]</scope>
    <source>
        <strain evidence="1">cv. IRGC 101232</strain>
    </source>
</reference>
<dbReference type="HOGENOM" id="CLU_2926332_0_0_1"/>
<evidence type="ECO:0000313" key="2">
    <source>
        <dbReference type="Proteomes" id="UP000006038"/>
    </source>
</evidence>
<dbReference type="EnsemblPlants" id="OB05G18280.1">
    <property type="protein sequence ID" value="OB05G18280.1"/>
    <property type="gene ID" value="OB05G18280"/>
</dbReference>
<dbReference type="Proteomes" id="UP000006038">
    <property type="component" value="Chromosome 5"/>
</dbReference>